<dbReference type="AlphaFoldDB" id="A0A6S6TMF9"/>
<evidence type="ECO:0000313" key="1">
    <source>
        <dbReference type="EMBL" id="CAA6824051.1"/>
    </source>
</evidence>
<name>A0A6S6TMF9_9BACT</name>
<proteinExistence type="predicted"/>
<reference evidence="1" key="1">
    <citation type="submission" date="2020-01" db="EMBL/GenBank/DDBJ databases">
        <authorList>
            <person name="Meier V. D."/>
            <person name="Meier V D."/>
        </authorList>
    </citation>
    <scope>NUCLEOTIDE SEQUENCE</scope>
    <source>
        <strain evidence="1">HLG_WM_MAG_03</strain>
    </source>
</reference>
<dbReference type="EMBL" id="CACVAR010000363">
    <property type="protein sequence ID" value="CAA6824051.1"/>
    <property type="molecule type" value="Genomic_DNA"/>
</dbReference>
<gene>
    <name evidence="1" type="ORF">HELGO_WM23997</name>
</gene>
<protein>
    <submittedName>
        <fullName evidence="1">Uncharacterized protein</fullName>
    </submittedName>
</protein>
<accession>A0A6S6TMF9</accession>
<sequence>MKKKVLITLSIATFLAIGIKTFLPNVEEKDALVKIEIEDVDAFFALPADKDNLTQLVSLNKEEKSTTKDEQLLTKVEKVKVQKVANIYHQIDKEELLKEIPHKQRVEPLLGIQIVENSISKLAVGDVIKLPAVGQVEYQVSISKKITHKNGSTSVTGNLVGDQNSKHAVILTEGKTTSYASINTPEGAFEIETINGVGYVYSVQDIENEYINPDKEDILHPVEHKHLS</sequence>
<organism evidence="1">
    <name type="scientific">uncultured Sulfurovum sp</name>
    <dbReference type="NCBI Taxonomy" id="269237"/>
    <lineage>
        <taxon>Bacteria</taxon>
        <taxon>Pseudomonadati</taxon>
        <taxon>Campylobacterota</taxon>
        <taxon>Epsilonproteobacteria</taxon>
        <taxon>Campylobacterales</taxon>
        <taxon>Sulfurovaceae</taxon>
        <taxon>Sulfurovum</taxon>
        <taxon>environmental samples</taxon>
    </lineage>
</organism>